<evidence type="ECO:0000256" key="3">
    <source>
        <dbReference type="ARBA" id="ARBA00022833"/>
    </source>
</evidence>
<gene>
    <name evidence="5" type="primary">Phf7</name>
    <name evidence="5" type="ORF">DAPCHR_R05986</name>
</gene>
<comment type="caution">
    <text evidence="5">The sequence shown here is derived from an EMBL/GenBank/DDBJ whole genome shotgun (WGS) entry which is preliminary data.</text>
</comment>
<reference evidence="5 6" key="1">
    <citation type="submission" date="2019-09" db="EMBL/GenBank/DDBJ databases">
        <title>Bird 10,000 Genomes (B10K) Project - Family phase.</title>
        <authorList>
            <person name="Zhang G."/>
        </authorList>
    </citation>
    <scope>NUCLEOTIDE SEQUENCE [LARGE SCALE GENOMIC DNA]</scope>
    <source>
        <strain evidence="5">B10K-DU-029-47</strain>
        <tissue evidence="5">Heart</tissue>
    </source>
</reference>
<dbReference type="Proteomes" id="UP000557315">
    <property type="component" value="Unassembled WGS sequence"/>
</dbReference>
<name>A0A7K6F9U3_9CORV</name>
<keyword evidence="6" id="KW-1185">Reference proteome</keyword>
<dbReference type="PANTHER" id="PTHR12420">
    <property type="entry name" value="PHD FINGER PROTEIN"/>
    <property type="match status" value="1"/>
</dbReference>
<dbReference type="GO" id="GO:0005634">
    <property type="term" value="C:nucleus"/>
    <property type="evidence" value="ECO:0007669"/>
    <property type="project" value="TreeGrafter"/>
</dbReference>
<dbReference type="InterPro" id="IPR011011">
    <property type="entry name" value="Znf_FYVE_PHD"/>
</dbReference>
<evidence type="ECO:0000313" key="5">
    <source>
        <dbReference type="EMBL" id="NWV48259.1"/>
    </source>
</evidence>
<feature type="non-terminal residue" evidence="5">
    <location>
        <position position="111"/>
    </location>
</feature>
<dbReference type="EMBL" id="VZRO01002342">
    <property type="protein sequence ID" value="NWV48259.1"/>
    <property type="molecule type" value="Genomic_DNA"/>
</dbReference>
<protein>
    <submittedName>
        <fullName evidence="5">PHF7 protein</fullName>
    </submittedName>
</protein>
<sequence length="111" mass="12426">CVLCRRAEADPDICGHKREKYGLCAHVFCLCFAMSLSRQENPRIGLMGFRPRDIQLAVSRAAQKHCCVCGETGATIMCCEEDCDRWFHLPCAREGGCVTQYITAYRCPGNC</sequence>
<keyword evidence="2" id="KW-0863">Zinc-finger</keyword>
<accession>A0A7K6F9U3</accession>
<evidence type="ECO:0000256" key="1">
    <source>
        <dbReference type="ARBA" id="ARBA00022723"/>
    </source>
</evidence>
<proteinExistence type="predicted"/>
<dbReference type="Pfam" id="PF13771">
    <property type="entry name" value="zf-HC5HC2H"/>
    <property type="match status" value="1"/>
</dbReference>
<evidence type="ECO:0000256" key="2">
    <source>
        <dbReference type="ARBA" id="ARBA00022771"/>
    </source>
</evidence>
<evidence type="ECO:0000259" key="4">
    <source>
        <dbReference type="PROSITE" id="PS51805"/>
    </source>
</evidence>
<dbReference type="Gene3D" id="3.30.40.10">
    <property type="entry name" value="Zinc/RING finger domain, C3HC4 (zinc finger)"/>
    <property type="match status" value="1"/>
</dbReference>
<feature type="non-terminal residue" evidence="5">
    <location>
        <position position="1"/>
    </location>
</feature>
<keyword evidence="1" id="KW-0479">Metal-binding</keyword>
<organism evidence="5 6">
    <name type="scientific">Daphoenositta chrysoptera</name>
    <name type="common">varied sittella</name>
    <dbReference type="NCBI Taxonomy" id="254528"/>
    <lineage>
        <taxon>Eukaryota</taxon>
        <taxon>Metazoa</taxon>
        <taxon>Chordata</taxon>
        <taxon>Craniata</taxon>
        <taxon>Vertebrata</taxon>
        <taxon>Euteleostomi</taxon>
        <taxon>Archelosauria</taxon>
        <taxon>Archosauria</taxon>
        <taxon>Dinosauria</taxon>
        <taxon>Saurischia</taxon>
        <taxon>Theropoda</taxon>
        <taxon>Coelurosauria</taxon>
        <taxon>Aves</taxon>
        <taxon>Neognathae</taxon>
        <taxon>Neoaves</taxon>
        <taxon>Telluraves</taxon>
        <taxon>Australaves</taxon>
        <taxon>Passeriformes</taxon>
        <taxon>Corvoidea</taxon>
        <taxon>Pachycephalidae</taxon>
        <taxon>Daphoenositta</taxon>
    </lineage>
</organism>
<dbReference type="InterPro" id="IPR034732">
    <property type="entry name" value="EPHD"/>
</dbReference>
<dbReference type="PROSITE" id="PS51805">
    <property type="entry name" value="EPHD"/>
    <property type="match status" value="1"/>
</dbReference>
<dbReference type="SUPFAM" id="SSF57903">
    <property type="entry name" value="FYVE/PHD zinc finger"/>
    <property type="match status" value="1"/>
</dbReference>
<dbReference type="InterPro" id="IPR013083">
    <property type="entry name" value="Znf_RING/FYVE/PHD"/>
</dbReference>
<feature type="domain" description="PHD-type" evidence="4">
    <location>
        <begin position="1"/>
        <end position="111"/>
    </location>
</feature>
<dbReference type="GO" id="GO:0008270">
    <property type="term" value="F:zinc ion binding"/>
    <property type="evidence" value="ECO:0007669"/>
    <property type="project" value="UniProtKB-KW"/>
</dbReference>
<dbReference type="InterPro" id="IPR051188">
    <property type="entry name" value="PHD-type_Zinc_Finger"/>
</dbReference>
<evidence type="ECO:0000313" key="6">
    <source>
        <dbReference type="Proteomes" id="UP000557315"/>
    </source>
</evidence>
<keyword evidence="3" id="KW-0862">Zinc</keyword>
<dbReference type="AlphaFoldDB" id="A0A7K6F9U3"/>
<dbReference type="PANTHER" id="PTHR12420:SF47">
    <property type="entry name" value="PHD FINGER PROTEIN 7"/>
    <property type="match status" value="1"/>
</dbReference>